<reference evidence="1 2" key="2">
    <citation type="submission" date="2019-01" db="EMBL/GenBank/DDBJ databases">
        <title>A chromosome length genome reference of the Java medaka (oryzias javanicus).</title>
        <authorList>
            <person name="Herpin A."/>
            <person name="Takehana Y."/>
            <person name="Naruse K."/>
            <person name="Ansai S."/>
            <person name="Kawaguchi M."/>
        </authorList>
    </citation>
    <scope>NUCLEOTIDE SEQUENCE [LARGE SCALE GENOMIC DNA]</scope>
    <source>
        <strain evidence="1">RS831</strain>
        <tissue evidence="1">Whole body</tissue>
    </source>
</reference>
<protein>
    <submittedName>
        <fullName evidence="1">Uncharacterized protein</fullName>
    </submittedName>
</protein>
<name>A0A437DLR9_ORYJA</name>
<dbReference type="EMBL" id="CM012437">
    <property type="protein sequence ID" value="RVE75913.1"/>
    <property type="molecule type" value="Genomic_DNA"/>
</dbReference>
<sequence length="89" mass="10252">MRLILELTKHLNSLIKELSQTNFKEVSSEIKEIFGEGEAPSLTQEHLKDPDFIQLWFQIKLLPLLPDVHPDLLSCLSTKNFSCPVYQTL</sequence>
<evidence type="ECO:0000313" key="1">
    <source>
        <dbReference type="EMBL" id="RVE75913.1"/>
    </source>
</evidence>
<gene>
    <name evidence="1" type="ORF">OJAV_G00003520</name>
</gene>
<organism evidence="1 2">
    <name type="scientific">Oryzias javanicus</name>
    <name type="common">Javanese ricefish</name>
    <name type="synonym">Aplocheilus javanicus</name>
    <dbReference type="NCBI Taxonomy" id="123683"/>
    <lineage>
        <taxon>Eukaryota</taxon>
        <taxon>Metazoa</taxon>
        <taxon>Chordata</taxon>
        <taxon>Craniata</taxon>
        <taxon>Vertebrata</taxon>
        <taxon>Euteleostomi</taxon>
        <taxon>Actinopterygii</taxon>
        <taxon>Neopterygii</taxon>
        <taxon>Teleostei</taxon>
        <taxon>Neoteleostei</taxon>
        <taxon>Acanthomorphata</taxon>
        <taxon>Ovalentaria</taxon>
        <taxon>Atherinomorphae</taxon>
        <taxon>Beloniformes</taxon>
        <taxon>Adrianichthyidae</taxon>
        <taxon>Oryziinae</taxon>
        <taxon>Oryzias</taxon>
    </lineage>
</organism>
<accession>A0A437DLR9</accession>
<proteinExistence type="predicted"/>
<keyword evidence="2" id="KW-1185">Reference proteome</keyword>
<dbReference type="OrthoDB" id="9329195at2759"/>
<dbReference type="AlphaFoldDB" id="A0A437DLR9"/>
<reference evidence="1 2" key="1">
    <citation type="submission" date="2018-11" db="EMBL/GenBank/DDBJ databases">
        <authorList>
            <person name="Lopez-Roques C."/>
            <person name="Donnadieu C."/>
            <person name="Bouchez O."/>
            <person name="Klopp C."/>
            <person name="Cabau C."/>
            <person name="Zahm M."/>
        </authorList>
    </citation>
    <scope>NUCLEOTIDE SEQUENCE [LARGE SCALE GENOMIC DNA]</scope>
    <source>
        <strain evidence="1">RS831</strain>
        <tissue evidence="1">Whole body</tissue>
    </source>
</reference>
<evidence type="ECO:0000313" key="2">
    <source>
        <dbReference type="Proteomes" id="UP000283210"/>
    </source>
</evidence>
<dbReference type="Proteomes" id="UP000283210">
    <property type="component" value="Chromosome 1"/>
</dbReference>